<sequence>MTLDDALQEILTAMQTWLDEQLRRDPGKTVRRTTLQSGVFNELLLDYQPGRTSLDIDLGFGDGPPSSQAPFLTADEIGGELVPAVTAAFERLVANTDPALLDYHFRLRAAFPTTEGQREWLVWERLDETKRQELLARIDAYIAGKLASGHYDGKPLESFFLSRHLLDARLFPAPDAAWLISLFERMQQLRPGRQAALAEHRGNIIRAGTSWAEDCFLPRHFSVQRSEYRANDYTIKPGAQPPGAGHGQIDLLLYVAVMILRHEPGYAKPTGLQFIELARQLGSARAARMLTEGSGSFAPEAITLASEQVRCTANDVFATIHIAIAQEGQQAYAQALDFVTHLLENGFPKSYKIKLKSTARNYLPVKGLARSDTHRFFANALAWPALHPQLDLYARAAIAPYEFYADTEDEKNCMPGSYATFGLALAGSRWFSLLEHYMAAVDEEHQRVQDNFTAAFAAQHGVNDSTIATLVTCLRHCTDEVKLKIAPVFDDEALLERLRKQLAGMEPYEAQHVLLAIWGKPEKLAALARKAQGRRQELLTGLSALTRR</sequence>
<organism evidence="1 2">
    <name type="scientific">Janthinobacterium psychrotolerans</name>
    <dbReference type="NCBI Taxonomy" id="1747903"/>
    <lineage>
        <taxon>Bacteria</taxon>
        <taxon>Pseudomonadati</taxon>
        <taxon>Pseudomonadota</taxon>
        <taxon>Betaproteobacteria</taxon>
        <taxon>Burkholderiales</taxon>
        <taxon>Oxalobacteraceae</taxon>
        <taxon>Janthinobacterium</taxon>
    </lineage>
</organism>
<dbReference type="RefSeq" id="WP_217270566.1">
    <property type="nucleotide sequence ID" value="NZ_LOCQ01000056.1"/>
</dbReference>
<comment type="caution">
    <text evidence="1">The sequence shown here is derived from an EMBL/GenBank/DDBJ whole genome shotgun (WGS) entry which is preliminary data.</text>
</comment>
<dbReference type="Proteomes" id="UP000092713">
    <property type="component" value="Unassembled WGS sequence"/>
</dbReference>
<dbReference type="Pfam" id="PF19635">
    <property type="entry name" value="DUF6138"/>
    <property type="match status" value="1"/>
</dbReference>
<dbReference type="PATRIC" id="fig|1747903.4.peg.2362"/>
<gene>
    <name evidence="1" type="ORF">ASR47_1007119</name>
</gene>
<evidence type="ECO:0000313" key="2">
    <source>
        <dbReference type="Proteomes" id="UP000092713"/>
    </source>
</evidence>
<dbReference type="EMBL" id="LOCQ01000056">
    <property type="protein sequence ID" value="OBV38803.1"/>
    <property type="molecule type" value="Genomic_DNA"/>
</dbReference>
<reference evidence="1 2" key="1">
    <citation type="submission" date="2016-04" db="EMBL/GenBank/DDBJ databases">
        <title>Draft genome sequence of Janthinobacterium psychrotolerans sp. nov., isolated from freshwater sediments in Denmark.</title>
        <authorList>
            <person name="Gong X."/>
            <person name="Skrivergaard S."/>
            <person name="Korsgaard B.S."/>
            <person name="Schreiber L."/>
            <person name="Marshall I.P."/>
            <person name="Finster K."/>
            <person name="Schramm A."/>
        </authorList>
    </citation>
    <scope>NUCLEOTIDE SEQUENCE [LARGE SCALE GENOMIC DNA]</scope>
    <source>
        <strain evidence="1 2">S3-2</strain>
    </source>
</reference>
<evidence type="ECO:0000313" key="1">
    <source>
        <dbReference type="EMBL" id="OBV38803.1"/>
    </source>
</evidence>
<keyword evidence="2" id="KW-1185">Reference proteome</keyword>
<protein>
    <submittedName>
        <fullName evidence="1">Uncharacterized protein</fullName>
    </submittedName>
</protein>
<dbReference type="AlphaFoldDB" id="A0A1A7C3B4"/>
<accession>A0A1A7C3B4</accession>
<proteinExistence type="predicted"/>
<dbReference type="InterPro" id="IPR046136">
    <property type="entry name" value="DUF6138"/>
</dbReference>
<name>A0A1A7C3B4_9BURK</name>